<reference evidence="3" key="1">
    <citation type="journal article" date="2015" name="Proc. Natl. Acad. Sci. U.S.A.">
        <title>Genome sequencing of adzuki bean (Vigna angularis) provides insight into high starch and low fat accumulation and domestication.</title>
        <authorList>
            <person name="Yang K."/>
            <person name="Tian Z."/>
            <person name="Chen C."/>
            <person name="Luo L."/>
            <person name="Zhao B."/>
            <person name="Wang Z."/>
            <person name="Yu L."/>
            <person name="Li Y."/>
            <person name="Sun Y."/>
            <person name="Li W."/>
            <person name="Chen Y."/>
            <person name="Li Y."/>
            <person name="Zhang Y."/>
            <person name="Ai D."/>
            <person name="Zhao J."/>
            <person name="Shang C."/>
            <person name="Ma Y."/>
            <person name="Wu B."/>
            <person name="Wang M."/>
            <person name="Gao L."/>
            <person name="Sun D."/>
            <person name="Zhang P."/>
            <person name="Guo F."/>
            <person name="Wang W."/>
            <person name="Li Y."/>
            <person name="Wang J."/>
            <person name="Varshney R.K."/>
            <person name="Wang J."/>
            <person name="Ling H.Q."/>
            <person name="Wan P."/>
        </authorList>
    </citation>
    <scope>NUCLEOTIDE SEQUENCE</scope>
    <source>
        <strain evidence="3">cv. Jingnong 6</strain>
    </source>
</reference>
<organism evidence="2 3">
    <name type="scientific">Phaseolus angularis</name>
    <name type="common">Azuki bean</name>
    <name type="synonym">Vigna angularis</name>
    <dbReference type="NCBI Taxonomy" id="3914"/>
    <lineage>
        <taxon>Eukaryota</taxon>
        <taxon>Viridiplantae</taxon>
        <taxon>Streptophyta</taxon>
        <taxon>Embryophyta</taxon>
        <taxon>Tracheophyta</taxon>
        <taxon>Spermatophyta</taxon>
        <taxon>Magnoliopsida</taxon>
        <taxon>eudicotyledons</taxon>
        <taxon>Gunneridae</taxon>
        <taxon>Pentapetalae</taxon>
        <taxon>rosids</taxon>
        <taxon>fabids</taxon>
        <taxon>Fabales</taxon>
        <taxon>Fabaceae</taxon>
        <taxon>Papilionoideae</taxon>
        <taxon>50 kb inversion clade</taxon>
        <taxon>NPAAA clade</taxon>
        <taxon>indigoferoid/millettioid clade</taxon>
        <taxon>Phaseoleae</taxon>
        <taxon>Vigna</taxon>
    </lineage>
</organism>
<dbReference type="Proteomes" id="UP000053144">
    <property type="component" value="Chromosome 11"/>
</dbReference>
<dbReference type="InterPro" id="IPR006460">
    <property type="entry name" value="MIZ1-like_pln"/>
</dbReference>
<evidence type="ECO:0000313" key="2">
    <source>
        <dbReference type="EMBL" id="KOM57971.1"/>
    </source>
</evidence>
<accession>A0A0L9VSD6</accession>
<dbReference type="EMBL" id="CM003381">
    <property type="protein sequence ID" value="KOM57971.1"/>
    <property type="molecule type" value="Genomic_DNA"/>
</dbReference>
<feature type="compositionally biased region" description="Low complexity" evidence="1">
    <location>
        <begin position="1"/>
        <end position="12"/>
    </location>
</feature>
<dbReference type="PANTHER" id="PTHR31696">
    <property type="entry name" value="PROTEIN MIZU-KUSSEI 1"/>
    <property type="match status" value="1"/>
</dbReference>
<sequence length="200" mass="22581">MDTTSTPQPQDSSSKRHFHWTNNAGNKDIQVPSSETMSKIIKEDANTKGKDEQEQDDKGLPLPGPVTTSQRRKLQAVAISRLRSVLTVFGKNRSSLPFGLGSRVVGTLFGYHRDHVHFAFQKDPSSQPAFLNELATPITGLVREMAFWASPNRAGMRQGQRVREEEFEVASGVRVEDLLQRQKVWLCHPEENVERKTRKS</sequence>
<feature type="compositionally biased region" description="Polar residues" evidence="1">
    <location>
        <begin position="20"/>
        <end position="37"/>
    </location>
</feature>
<dbReference type="STRING" id="3914.A0A0L9VSD6"/>
<dbReference type="AlphaFoldDB" id="A0A0L9VSD6"/>
<feature type="region of interest" description="Disordered" evidence="1">
    <location>
        <begin position="1"/>
        <end position="71"/>
    </location>
</feature>
<proteinExistence type="predicted"/>
<protein>
    <submittedName>
        <fullName evidence="2">Uncharacterized protein</fullName>
    </submittedName>
</protein>
<name>A0A0L9VSD6_PHAAN</name>
<evidence type="ECO:0000313" key="3">
    <source>
        <dbReference type="Proteomes" id="UP000053144"/>
    </source>
</evidence>
<feature type="compositionally biased region" description="Basic and acidic residues" evidence="1">
    <location>
        <begin position="40"/>
        <end position="59"/>
    </location>
</feature>
<dbReference type="GO" id="GO:0010274">
    <property type="term" value="P:hydrotropism"/>
    <property type="evidence" value="ECO:0007669"/>
    <property type="project" value="InterPro"/>
</dbReference>
<dbReference type="Pfam" id="PF04759">
    <property type="entry name" value="DUF617"/>
    <property type="match status" value="1"/>
</dbReference>
<dbReference type="Gramene" id="KOM57971">
    <property type="protein sequence ID" value="KOM57971"/>
    <property type="gene ID" value="LR48_Vigan11g100400"/>
</dbReference>
<gene>
    <name evidence="2" type="ORF">LR48_Vigan11g100400</name>
</gene>
<evidence type="ECO:0000256" key="1">
    <source>
        <dbReference type="SAM" id="MobiDB-lite"/>
    </source>
</evidence>
<dbReference type="PANTHER" id="PTHR31696:SF23">
    <property type="entry name" value="PROTEIN MIZU-KUSSEI 1"/>
    <property type="match status" value="1"/>
</dbReference>